<dbReference type="EMBL" id="JAABOA010000408">
    <property type="protein sequence ID" value="KAF9584457.1"/>
    <property type="molecule type" value="Genomic_DNA"/>
</dbReference>
<comment type="caution">
    <text evidence="3">The sequence shown here is derived from an EMBL/GenBank/DDBJ whole genome shotgun (WGS) entry which is preliminary data.</text>
</comment>
<sequence length="150" mass="16565">MAFDRCQQGSSEGVPRQLENTEGVNEDIKAAVIFLTLQKQVDPEKIGIDGLLYQGMCSCEWSLYWARTVTEVAKGGTVKYLPVVTPLEEVTAETPYLVQEGGEYYLTPRGSYPASINGSAVDGSMRLIAPERGIGIQAATRRIDQTKRYR</sequence>
<reference evidence="3" key="1">
    <citation type="journal article" date="2020" name="Fungal Divers.">
        <title>Resolving the Mortierellaceae phylogeny through synthesis of multi-gene phylogenetics and phylogenomics.</title>
        <authorList>
            <person name="Vandepol N."/>
            <person name="Liber J."/>
            <person name="Desiro A."/>
            <person name="Na H."/>
            <person name="Kennedy M."/>
            <person name="Barry K."/>
            <person name="Grigoriev I.V."/>
            <person name="Miller A.N."/>
            <person name="O'Donnell K."/>
            <person name="Stajich J.E."/>
            <person name="Bonito G."/>
        </authorList>
    </citation>
    <scope>NUCLEOTIDE SEQUENCE</scope>
    <source>
        <strain evidence="3">KOD1015</strain>
    </source>
</reference>
<protein>
    <submittedName>
        <fullName evidence="3">Uncharacterized protein</fullName>
    </submittedName>
</protein>
<evidence type="ECO:0000313" key="3">
    <source>
        <dbReference type="EMBL" id="KAF9584457.1"/>
    </source>
</evidence>
<organism evidence="3 4">
    <name type="scientific">Lunasporangiospora selenospora</name>
    <dbReference type="NCBI Taxonomy" id="979761"/>
    <lineage>
        <taxon>Eukaryota</taxon>
        <taxon>Fungi</taxon>
        <taxon>Fungi incertae sedis</taxon>
        <taxon>Mucoromycota</taxon>
        <taxon>Mortierellomycotina</taxon>
        <taxon>Mortierellomycetes</taxon>
        <taxon>Mortierellales</taxon>
        <taxon>Mortierellaceae</taxon>
        <taxon>Lunasporangiospora</taxon>
    </lineage>
</organism>
<dbReference type="InterPro" id="IPR051411">
    <property type="entry name" value="Polyketide_trans_af380"/>
</dbReference>
<dbReference type="OrthoDB" id="2498029at2759"/>
<feature type="region of interest" description="Disordered" evidence="2">
    <location>
        <begin position="1"/>
        <end position="20"/>
    </location>
</feature>
<dbReference type="Proteomes" id="UP000780801">
    <property type="component" value="Unassembled WGS sequence"/>
</dbReference>
<proteinExistence type="inferred from homology"/>
<comment type="similarity">
    <text evidence="1">Belongs to the polyketide transferase af380 family.</text>
</comment>
<dbReference type="AlphaFoldDB" id="A0A9P6KH29"/>
<evidence type="ECO:0000256" key="1">
    <source>
        <dbReference type="ARBA" id="ARBA00029464"/>
    </source>
</evidence>
<evidence type="ECO:0000256" key="2">
    <source>
        <dbReference type="SAM" id="MobiDB-lite"/>
    </source>
</evidence>
<dbReference type="PANTHER" id="PTHR47751:SF1">
    <property type="entry name" value="SUPERFAMILY HYDROLASE, PUTATIVE (AFU_ORTHOLOGUE AFUA_2G16580)-RELATED"/>
    <property type="match status" value="1"/>
</dbReference>
<accession>A0A9P6KH29</accession>
<dbReference type="Gene3D" id="1.10.10.800">
    <property type="match status" value="1"/>
</dbReference>
<gene>
    <name evidence="3" type="ORF">BGW38_006392</name>
</gene>
<name>A0A9P6KH29_9FUNG</name>
<dbReference type="Gene3D" id="3.40.50.1820">
    <property type="entry name" value="alpha/beta hydrolase"/>
    <property type="match status" value="1"/>
</dbReference>
<dbReference type="PANTHER" id="PTHR47751">
    <property type="entry name" value="SUPERFAMILY HYDROLASE, PUTATIVE (AFU_ORTHOLOGUE AFUA_2G16580)-RELATED"/>
    <property type="match status" value="1"/>
</dbReference>
<dbReference type="InterPro" id="IPR029058">
    <property type="entry name" value="AB_hydrolase_fold"/>
</dbReference>
<evidence type="ECO:0000313" key="4">
    <source>
        <dbReference type="Proteomes" id="UP000780801"/>
    </source>
</evidence>
<keyword evidence="4" id="KW-1185">Reference proteome</keyword>